<evidence type="ECO:0000313" key="3">
    <source>
        <dbReference type="Proteomes" id="UP001501367"/>
    </source>
</evidence>
<evidence type="ECO:0000313" key="2">
    <source>
        <dbReference type="EMBL" id="GAA3754129.1"/>
    </source>
</evidence>
<dbReference type="EMBL" id="BAABDT010000008">
    <property type="protein sequence ID" value="GAA3754129.1"/>
    <property type="molecule type" value="Genomic_DNA"/>
</dbReference>
<name>A0ABP7G1W3_9FLAO</name>
<reference evidence="3" key="1">
    <citation type="journal article" date="2019" name="Int. J. Syst. Evol. Microbiol.">
        <title>The Global Catalogue of Microorganisms (GCM) 10K type strain sequencing project: providing services to taxonomists for standard genome sequencing and annotation.</title>
        <authorList>
            <consortium name="The Broad Institute Genomics Platform"/>
            <consortium name="The Broad Institute Genome Sequencing Center for Infectious Disease"/>
            <person name="Wu L."/>
            <person name="Ma J."/>
        </authorList>
    </citation>
    <scope>NUCLEOTIDE SEQUENCE [LARGE SCALE GENOMIC DNA]</scope>
    <source>
        <strain evidence="3">JCM 17336</strain>
    </source>
</reference>
<feature type="region of interest" description="Disordered" evidence="1">
    <location>
        <begin position="48"/>
        <end position="82"/>
    </location>
</feature>
<evidence type="ECO:0000256" key="1">
    <source>
        <dbReference type="SAM" id="MobiDB-lite"/>
    </source>
</evidence>
<accession>A0ABP7G1W3</accession>
<dbReference type="Proteomes" id="UP001501367">
    <property type="component" value="Unassembled WGS sequence"/>
</dbReference>
<keyword evidence="3" id="KW-1185">Reference proteome</keyword>
<proteinExistence type="predicted"/>
<organism evidence="2 3">
    <name type="scientific">Flavobacterium ginsengisoli</name>
    <dbReference type="NCBI Taxonomy" id="871694"/>
    <lineage>
        <taxon>Bacteria</taxon>
        <taxon>Pseudomonadati</taxon>
        <taxon>Bacteroidota</taxon>
        <taxon>Flavobacteriia</taxon>
        <taxon>Flavobacteriales</taxon>
        <taxon>Flavobacteriaceae</taxon>
        <taxon>Flavobacterium</taxon>
    </lineage>
</organism>
<protein>
    <submittedName>
        <fullName evidence="2">Uncharacterized protein</fullName>
    </submittedName>
</protein>
<comment type="caution">
    <text evidence="2">The sequence shown here is derived from an EMBL/GenBank/DDBJ whole genome shotgun (WGS) entry which is preliminary data.</text>
</comment>
<sequence length="82" mass="9439">MGWNLMRPKAFPKRISASIGAKWAVFDKGFSGKGGLEIEKLCKKESRRLKTPQNWEAEPRVKYENNKDVRGKPTDSKKNFNL</sequence>
<feature type="compositionally biased region" description="Basic and acidic residues" evidence="1">
    <location>
        <begin position="57"/>
        <end position="82"/>
    </location>
</feature>
<gene>
    <name evidence="2" type="ORF">GCM10022422_45230</name>
</gene>